<protein>
    <submittedName>
        <fullName evidence="5">4'-phosphopantetheinyl transferase superfamily protein</fullName>
    </submittedName>
</protein>
<dbReference type="PANTHER" id="PTHR12215">
    <property type="entry name" value="PHOSPHOPANTETHEINE TRANSFERASE"/>
    <property type="match status" value="1"/>
</dbReference>
<dbReference type="GO" id="GO:0008897">
    <property type="term" value="F:holo-[acyl-carrier-protein] synthase activity"/>
    <property type="evidence" value="ECO:0007669"/>
    <property type="project" value="InterPro"/>
</dbReference>
<dbReference type="SUPFAM" id="SSF56214">
    <property type="entry name" value="4'-phosphopantetheinyl transferase"/>
    <property type="match status" value="2"/>
</dbReference>
<dbReference type="InterPro" id="IPR037143">
    <property type="entry name" value="4-PPantetheinyl_Trfase_dom_sf"/>
</dbReference>
<name>A0AA50QAY2_9GAMM</name>
<dbReference type="GO" id="GO:0005829">
    <property type="term" value="C:cytosol"/>
    <property type="evidence" value="ECO:0007669"/>
    <property type="project" value="TreeGrafter"/>
</dbReference>
<dbReference type="InterPro" id="IPR055066">
    <property type="entry name" value="AASDHPPT_N"/>
</dbReference>
<keyword evidence="2 5" id="KW-0808">Transferase</keyword>
<dbReference type="GO" id="GO:0000287">
    <property type="term" value="F:magnesium ion binding"/>
    <property type="evidence" value="ECO:0007669"/>
    <property type="project" value="InterPro"/>
</dbReference>
<dbReference type="KEGG" id="ope:PU634_11125"/>
<dbReference type="RefSeq" id="WP_306760863.1">
    <property type="nucleotide sequence ID" value="NZ_CP118224.1"/>
</dbReference>
<sequence length="238" mass="26125">MSENNDIDVELLICDVMAIKSPQTVCKTLSPAERQRLDGITNAVQARLFLLGRYLLRQRLGRLLGQPPATLEIGLSDKGKPELAGGGWQFNLSHSGSLLALALSPHSAVGVDLERRQLEPARITRLARRYLAGAEQAWLTQSRQPAQDFQRLWTVKEAVLKAGGDGIANNLDRVEWRPGEPRAHFNERVYRLYQGRAADASLTLAVAGEPGRLRRLSLADCAPALEITGPQPNLAINP</sequence>
<accession>A0AA50QAY2</accession>
<feature type="domain" description="4'-phosphopantetheinyl transferase N-terminal" evidence="4">
    <location>
        <begin position="24"/>
        <end position="104"/>
    </location>
</feature>
<evidence type="ECO:0000313" key="5">
    <source>
        <dbReference type="EMBL" id="WMC09667.1"/>
    </source>
</evidence>
<feature type="domain" description="4'-phosphopantetheinyl transferase" evidence="3">
    <location>
        <begin position="108"/>
        <end position="188"/>
    </location>
</feature>
<dbReference type="InterPro" id="IPR050559">
    <property type="entry name" value="P-Pant_transferase_sf"/>
</dbReference>
<organism evidence="5 6">
    <name type="scientific">Oceanimonas pelagia</name>
    <dbReference type="NCBI Taxonomy" id="3028314"/>
    <lineage>
        <taxon>Bacteria</taxon>
        <taxon>Pseudomonadati</taxon>
        <taxon>Pseudomonadota</taxon>
        <taxon>Gammaproteobacteria</taxon>
        <taxon>Aeromonadales</taxon>
        <taxon>Aeromonadaceae</taxon>
        <taxon>Oceanimonas</taxon>
    </lineage>
</organism>
<dbReference type="Gene3D" id="3.90.470.20">
    <property type="entry name" value="4'-phosphopantetheinyl transferase domain"/>
    <property type="match status" value="2"/>
</dbReference>
<proteinExistence type="inferred from homology"/>
<gene>
    <name evidence="5" type="ORF">PU634_11125</name>
</gene>
<dbReference type="Pfam" id="PF01648">
    <property type="entry name" value="ACPS"/>
    <property type="match status" value="1"/>
</dbReference>
<dbReference type="Proteomes" id="UP001223802">
    <property type="component" value="Chromosome"/>
</dbReference>
<evidence type="ECO:0000256" key="1">
    <source>
        <dbReference type="ARBA" id="ARBA00010990"/>
    </source>
</evidence>
<evidence type="ECO:0000256" key="2">
    <source>
        <dbReference type="ARBA" id="ARBA00022679"/>
    </source>
</evidence>
<evidence type="ECO:0000259" key="4">
    <source>
        <dbReference type="Pfam" id="PF22624"/>
    </source>
</evidence>
<dbReference type="PANTHER" id="PTHR12215:SF10">
    <property type="entry name" value="L-AMINOADIPATE-SEMIALDEHYDE DEHYDROGENASE-PHOSPHOPANTETHEINYL TRANSFERASE"/>
    <property type="match status" value="1"/>
</dbReference>
<evidence type="ECO:0000313" key="6">
    <source>
        <dbReference type="Proteomes" id="UP001223802"/>
    </source>
</evidence>
<dbReference type="GO" id="GO:0019878">
    <property type="term" value="P:lysine biosynthetic process via aminoadipic acid"/>
    <property type="evidence" value="ECO:0007669"/>
    <property type="project" value="TreeGrafter"/>
</dbReference>
<dbReference type="InterPro" id="IPR008278">
    <property type="entry name" value="4-PPantetheinyl_Trfase_dom"/>
</dbReference>
<dbReference type="AlphaFoldDB" id="A0AA50QAY2"/>
<comment type="similarity">
    <text evidence="1">Belongs to the P-Pant transferase superfamily. Gsp/Sfp/HetI/AcpT family.</text>
</comment>
<keyword evidence="6" id="KW-1185">Reference proteome</keyword>
<dbReference type="Pfam" id="PF22624">
    <property type="entry name" value="AASDHPPT_N"/>
    <property type="match status" value="1"/>
</dbReference>
<reference evidence="5 6" key="1">
    <citation type="submission" date="2023-02" db="EMBL/GenBank/DDBJ databases">
        <title>Complete genome sequence of a novel bacterium Oceanimonas sp. NTOU-MSR1 isolated from marine coast sediment.</title>
        <authorList>
            <person name="Yang H.-T."/>
            <person name="Chen Y.-L."/>
            <person name="Ho Y.-N."/>
        </authorList>
    </citation>
    <scope>NUCLEOTIDE SEQUENCE [LARGE SCALE GENOMIC DNA]</scope>
    <source>
        <strain evidence="5 6">NTOU-MSR1</strain>
    </source>
</reference>
<evidence type="ECO:0000259" key="3">
    <source>
        <dbReference type="Pfam" id="PF01648"/>
    </source>
</evidence>
<dbReference type="EMBL" id="CP118224">
    <property type="protein sequence ID" value="WMC09667.1"/>
    <property type="molecule type" value="Genomic_DNA"/>
</dbReference>